<dbReference type="HOGENOM" id="CLU_040984_1_0_1"/>
<reference evidence="3" key="2">
    <citation type="submission" date="2024-10" db="UniProtKB">
        <authorList>
            <consortium name="EnsemblProtists"/>
        </authorList>
    </citation>
    <scope>IDENTIFICATION</scope>
</reference>
<dbReference type="OMA" id="CEMIMDA"/>
<feature type="domain" description="DRTGG" evidence="2">
    <location>
        <begin position="240"/>
        <end position="344"/>
    </location>
</feature>
<dbReference type="RefSeq" id="XP_005781222.1">
    <property type="nucleotide sequence ID" value="XM_005781165.1"/>
</dbReference>
<dbReference type="Pfam" id="PF07085">
    <property type="entry name" value="DRTGG"/>
    <property type="match status" value="1"/>
</dbReference>
<protein>
    <recommendedName>
        <fullName evidence="2">DRTGG domain-containing protein</fullName>
    </recommendedName>
</protein>
<dbReference type="Proteomes" id="UP000013827">
    <property type="component" value="Unassembled WGS sequence"/>
</dbReference>
<dbReference type="InterPro" id="IPR028979">
    <property type="entry name" value="Ser_kin/Pase_Hpr-like_N_sf"/>
</dbReference>
<dbReference type="PANTHER" id="PTHR21343:SF8">
    <property type="entry name" value="DRTGG DOMAIN-CONTAINING PROTEIN"/>
    <property type="match status" value="1"/>
</dbReference>
<dbReference type="InterPro" id="IPR010766">
    <property type="entry name" value="DRTGG"/>
</dbReference>
<dbReference type="EnsemblProtists" id="EOD28793">
    <property type="protein sequence ID" value="EOD28793"/>
    <property type="gene ID" value="EMIHUDRAFT_114081"/>
</dbReference>
<dbReference type="KEGG" id="ehx:EMIHUDRAFT_114081"/>
<name>A0A0D3JZ58_EMIH1</name>
<evidence type="ECO:0000313" key="3">
    <source>
        <dbReference type="EnsemblProtists" id="EOD28793"/>
    </source>
</evidence>
<dbReference type="Pfam" id="PF13500">
    <property type="entry name" value="AAA_26"/>
    <property type="match status" value="1"/>
</dbReference>
<accession>A0A0D3JZ58</accession>
<dbReference type="eggNOG" id="ENOG502RN67">
    <property type="taxonomic scope" value="Eukaryota"/>
</dbReference>
<sequence length="389" mass="42065">MRSVFVAATRQHVGKSTTSLGLLAALSSRVPLESIGYLKPVGQQHVEVQAAAEGAPPLRVDKDCRLAKEYFGLRCEYKHMSPVLMPRGFTKSYVDGEIDMERQKQALLHAWEALRAAHPNVVVEGTGHMGVGSIVGLDNAAVAKLLGLEVVLVCEGGLGSAFDELSLNLAVCAAQGVKVRCVVLNRVQPAKVEMMRDYLGRALGRIGVPLAGLEPFLAAPSMGDFAKLLGQRLISGEGHGEEHVLRHCGGVQFVTCSVRRFEERLAEGEYSDRLLVVHGSRLGILEACLRHHAQTGEIRGGVIFTGTRHSWAPDEPILARLRESRIPTMHAPLETTEVAERIQKFTAKLNATDRQRTEAAIRHVQAHVDMDVLLGGTAAGGLASPRRGV</sequence>
<dbReference type="Gene3D" id="3.40.1390.20">
    <property type="entry name" value="HprK N-terminal domain-like"/>
    <property type="match status" value="1"/>
</dbReference>
<evidence type="ECO:0000259" key="2">
    <source>
        <dbReference type="Pfam" id="PF07085"/>
    </source>
</evidence>
<dbReference type="Gene3D" id="3.40.50.300">
    <property type="entry name" value="P-loop containing nucleotide triphosphate hydrolases"/>
    <property type="match status" value="1"/>
</dbReference>
<dbReference type="PaxDb" id="2903-EOD28793"/>
<dbReference type="AlphaFoldDB" id="A0A0D3JZ58"/>
<proteinExistence type="predicted"/>
<keyword evidence="4" id="KW-1185">Reference proteome</keyword>
<organism evidence="3 4">
    <name type="scientific">Emiliania huxleyi (strain CCMP1516)</name>
    <dbReference type="NCBI Taxonomy" id="280463"/>
    <lineage>
        <taxon>Eukaryota</taxon>
        <taxon>Haptista</taxon>
        <taxon>Haptophyta</taxon>
        <taxon>Prymnesiophyceae</taxon>
        <taxon>Isochrysidales</taxon>
        <taxon>Noelaerhabdaceae</taxon>
        <taxon>Emiliania</taxon>
    </lineage>
</organism>
<evidence type="ECO:0000256" key="1">
    <source>
        <dbReference type="ARBA" id="ARBA00022962"/>
    </source>
</evidence>
<dbReference type="PANTHER" id="PTHR21343">
    <property type="entry name" value="DETHIOBIOTIN SYNTHETASE"/>
    <property type="match status" value="1"/>
</dbReference>
<keyword evidence="1" id="KW-0315">Glutamine amidotransferase</keyword>
<dbReference type="GeneID" id="17274339"/>
<evidence type="ECO:0000313" key="4">
    <source>
        <dbReference type="Proteomes" id="UP000013827"/>
    </source>
</evidence>
<dbReference type="SUPFAM" id="SSF75138">
    <property type="entry name" value="HprK N-terminal domain-like"/>
    <property type="match status" value="1"/>
</dbReference>
<dbReference type="CDD" id="cd03109">
    <property type="entry name" value="DTBS"/>
    <property type="match status" value="1"/>
</dbReference>
<dbReference type="SUPFAM" id="SSF52540">
    <property type="entry name" value="P-loop containing nucleoside triphosphate hydrolases"/>
    <property type="match status" value="1"/>
</dbReference>
<reference evidence="4" key="1">
    <citation type="journal article" date="2013" name="Nature">
        <title>Pan genome of the phytoplankton Emiliania underpins its global distribution.</title>
        <authorList>
            <person name="Read B.A."/>
            <person name="Kegel J."/>
            <person name="Klute M.J."/>
            <person name="Kuo A."/>
            <person name="Lefebvre S.C."/>
            <person name="Maumus F."/>
            <person name="Mayer C."/>
            <person name="Miller J."/>
            <person name="Monier A."/>
            <person name="Salamov A."/>
            <person name="Young J."/>
            <person name="Aguilar M."/>
            <person name="Claverie J.M."/>
            <person name="Frickenhaus S."/>
            <person name="Gonzalez K."/>
            <person name="Herman E.K."/>
            <person name="Lin Y.C."/>
            <person name="Napier J."/>
            <person name="Ogata H."/>
            <person name="Sarno A.F."/>
            <person name="Shmutz J."/>
            <person name="Schroeder D."/>
            <person name="de Vargas C."/>
            <person name="Verret F."/>
            <person name="von Dassow P."/>
            <person name="Valentin K."/>
            <person name="Van de Peer Y."/>
            <person name="Wheeler G."/>
            <person name="Dacks J.B."/>
            <person name="Delwiche C.F."/>
            <person name="Dyhrman S.T."/>
            <person name="Glockner G."/>
            <person name="John U."/>
            <person name="Richards T."/>
            <person name="Worden A.Z."/>
            <person name="Zhang X."/>
            <person name="Grigoriev I.V."/>
            <person name="Allen A.E."/>
            <person name="Bidle K."/>
            <person name="Borodovsky M."/>
            <person name="Bowler C."/>
            <person name="Brownlee C."/>
            <person name="Cock J.M."/>
            <person name="Elias M."/>
            <person name="Gladyshev V.N."/>
            <person name="Groth M."/>
            <person name="Guda C."/>
            <person name="Hadaegh A."/>
            <person name="Iglesias-Rodriguez M.D."/>
            <person name="Jenkins J."/>
            <person name="Jones B.M."/>
            <person name="Lawson T."/>
            <person name="Leese F."/>
            <person name="Lindquist E."/>
            <person name="Lobanov A."/>
            <person name="Lomsadze A."/>
            <person name="Malik S.B."/>
            <person name="Marsh M.E."/>
            <person name="Mackinder L."/>
            <person name="Mock T."/>
            <person name="Mueller-Roeber B."/>
            <person name="Pagarete A."/>
            <person name="Parker M."/>
            <person name="Probert I."/>
            <person name="Quesneville H."/>
            <person name="Raines C."/>
            <person name="Rensing S.A."/>
            <person name="Riano-Pachon D.M."/>
            <person name="Richier S."/>
            <person name="Rokitta S."/>
            <person name="Shiraiwa Y."/>
            <person name="Soanes D.M."/>
            <person name="van der Giezen M."/>
            <person name="Wahlund T.M."/>
            <person name="Williams B."/>
            <person name="Wilson W."/>
            <person name="Wolfe G."/>
            <person name="Wurch L.L."/>
        </authorList>
    </citation>
    <scope>NUCLEOTIDE SEQUENCE</scope>
</reference>
<dbReference type="InterPro" id="IPR027417">
    <property type="entry name" value="P-loop_NTPase"/>
</dbReference>